<protein>
    <submittedName>
        <fullName evidence="5">Succinate-semialdehyde dehydrogenase/glutarate-semialdehyde dehydrogenase</fullName>
        <ecNumber evidence="5">1.2.1.16</ecNumber>
        <ecNumber evidence="5">1.2.1.20</ecNumber>
        <ecNumber evidence="5">1.2.1.79</ecNumber>
    </submittedName>
</protein>
<dbReference type="Proteomes" id="UP001183794">
    <property type="component" value="Unassembled WGS sequence"/>
</dbReference>
<dbReference type="EC" id="1.2.1.79" evidence="5"/>
<evidence type="ECO:0000313" key="6">
    <source>
        <dbReference type="Proteomes" id="UP001183794"/>
    </source>
</evidence>
<reference evidence="5 6" key="1">
    <citation type="submission" date="2023-07" db="EMBL/GenBank/DDBJ databases">
        <title>Sequencing the genomes of 1000 actinobacteria strains.</title>
        <authorList>
            <person name="Klenk H.-P."/>
        </authorList>
    </citation>
    <scope>NUCLEOTIDE SEQUENCE [LARGE SCALE GENOMIC DNA]</scope>
    <source>
        <strain evidence="5 6">DSM 22966</strain>
    </source>
</reference>
<dbReference type="SUPFAM" id="SSF53720">
    <property type="entry name" value="ALDH-like"/>
    <property type="match status" value="1"/>
</dbReference>
<gene>
    <name evidence="5" type="ORF">J2S62_000192</name>
</gene>
<organism evidence="5 6">
    <name type="scientific">Enteractinococcus fodinae</name>
    <dbReference type="NCBI Taxonomy" id="684663"/>
    <lineage>
        <taxon>Bacteria</taxon>
        <taxon>Bacillati</taxon>
        <taxon>Actinomycetota</taxon>
        <taxon>Actinomycetes</taxon>
        <taxon>Micrococcales</taxon>
        <taxon>Micrococcaceae</taxon>
    </lineage>
</organism>
<evidence type="ECO:0000259" key="4">
    <source>
        <dbReference type="Pfam" id="PF00171"/>
    </source>
</evidence>
<dbReference type="Pfam" id="PF00171">
    <property type="entry name" value="Aldedh"/>
    <property type="match status" value="1"/>
</dbReference>
<comment type="similarity">
    <text evidence="1">Belongs to the aldehyde dehydrogenase family.</text>
</comment>
<dbReference type="Gene3D" id="3.40.309.10">
    <property type="entry name" value="Aldehyde Dehydrogenase, Chain A, domain 2"/>
    <property type="match status" value="1"/>
</dbReference>
<dbReference type="GO" id="GO:0102810">
    <property type="term" value="F:glutarate-semialdehyde dehydrogenase (NADP+) activity"/>
    <property type="evidence" value="ECO:0007669"/>
    <property type="project" value="UniProtKB-EC"/>
</dbReference>
<evidence type="ECO:0000256" key="3">
    <source>
        <dbReference type="ARBA" id="ARBA00023002"/>
    </source>
</evidence>
<accession>A0ABU2AX56</accession>
<keyword evidence="6" id="KW-1185">Reference proteome</keyword>
<evidence type="ECO:0000256" key="2">
    <source>
        <dbReference type="ARBA" id="ARBA00022857"/>
    </source>
</evidence>
<dbReference type="InterPro" id="IPR044148">
    <property type="entry name" value="ALDH_GabD1-like"/>
</dbReference>
<dbReference type="InterPro" id="IPR047110">
    <property type="entry name" value="GABD/Sad-like"/>
</dbReference>
<dbReference type="PANTHER" id="PTHR43217">
    <property type="entry name" value="SUCCINATE SEMIALDEHYDE DEHYDROGENASE [NAD(P)+] SAD"/>
    <property type="match status" value="1"/>
</dbReference>
<dbReference type="EC" id="1.2.1.20" evidence="5"/>
<dbReference type="Gene3D" id="3.40.605.10">
    <property type="entry name" value="Aldehyde Dehydrogenase, Chain A, domain 1"/>
    <property type="match status" value="1"/>
</dbReference>
<dbReference type="RefSeq" id="WP_310170235.1">
    <property type="nucleotide sequence ID" value="NZ_BAABHE010000002.1"/>
</dbReference>
<comment type="caution">
    <text evidence="5">The sequence shown here is derived from an EMBL/GenBank/DDBJ whole genome shotgun (WGS) entry which is preliminary data.</text>
</comment>
<dbReference type="InterPro" id="IPR016163">
    <property type="entry name" value="Ald_DH_C"/>
</dbReference>
<name>A0ABU2AX56_9MICC</name>
<feature type="domain" description="Aldehyde dehydrogenase" evidence="4">
    <location>
        <begin position="5"/>
        <end position="454"/>
    </location>
</feature>
<sequence>MVTSNVFQTINPATGEVVAEHPTITDADVDRLVQKSRDAFSSWRALSIDERAAKVARLADLLEEHADELAAIMTKDMGKPLTEAKDETEFSAEIFRYYATNGPRLAADQKVSEDDETVSYIQRRPIGPLLGIMPWNFPYYQIARFAAPNLVLGNTIILKHAESCPESALAMQRMMDEAGIPEGVYQNVFATHDQISQFIAHPHIQGISLTGSERAGAAIAEQAGKHLKKAVLELGGSDPYVILSTDDVKAAAQQAFAVRMENTGQACNSNKRIIVMSDIYDDFLAEMVKLASDLKPGDPSQLSDDSYAPLSSEKAAEQLVDQIRRAKDAGATIHVGGDRADLPGFYVQPTVLTDVPQGSEIYYEEFFGPVINIFRVDSDEEALRLANDTQYGLGSAVFATDDERARQFAEQLEAGMVGSNTSPEESAEVPFGGVKRSGYGRELGPVGMDEFVNKRLLTVKK</sequence>
<dbReference type="GO" id="GO:0036243">
    <property type="term" value="F:succinate-semialdehyde dehydrogenase (NADP+) activity"/>
    <property type="evidence" value="ECO:0007669"/>
    <property type="project" value="UniProtKB-EC"/>
</dbReference>
<keyword evidence="3 5" id="KW-0560">Oxidoreductase</keyword>
<dbReference type="PANTHER" id="PTHR43217:SF2">
    <property type="entry name" value="SUCCINATE-SEMIALDEHYDE DEHYDROGENASE [NADP(+)]"/>
    <property type="match status" value="1"/>
</dbReference>
<dbReference type="InterPro" id="IPR015590">
    <property type="entry name" value="Aldehyde_DH_dom"/>
</dbReference>
<evidence type="ECO:0000313" key="5">
    <source>
        <dbReference type="EMBL" id="MDR7345935.1"/>
    </source>
</evidence>
<evidence type="ECO:0000256" key="1">
    <source>
        <dbReference type="ARBA" id="ARBA00009986"/>
    </source>
</evidence>
<proteinExistence type="inferred from homology"/>
<dbReference type="InterPro" id="IPR016161">
    <property type="entry name" value="Ald_DH/histidinol_DH"/>
</dbReference>
<dbReference type="CDD" id="cd07100">
    <property type="entry name" value="ALDH_SSADH1_GabD1"/>
    <property type="match status" value="1"/>
</dbReference>
<dbReference type="EC" id="1.2.1.16" evidence="5"/>
<dbReference type="EMBL" id="JAVDYJ010000001">
    <property type="protein sequence ID" value="MDR7345935.1"/>
    <property type="molecule type" value="Genomic_DNA"/>
</dbReference>
<dbReference type="InterPro" id="IPR016162">
    <property type="entry name" value="Ald_DH_N"/>
</dbReference>
<keyword evidence="2" id="KW-0521">NADP</keyword>